<dbReference type="InterPro" id="IPR009061">
    <property type="entry name" value="DNA-bd_dom_put_sf"/>
</dbReference>
<reference evidence="6 7" key="1">
    <citation type="submission" date="2019-07" db="EMBL/GenBank/DDBJ databases">
        <title>Whole genome shotgun sequence of Pseudonocardia sulfidoxydans NBRC 16205.</title>
        <authorList>
            <person name="Hosoyama A."/>
            <person name="Uohara A."/>
            <person name="Ohji S."/>
            <person name="Ichikawa N."/>
        </authorList>
    </citation>
    <scope>NUCLEOTIDE SEQUENCE [LARGE SCALE GENOMIC DNA]</scope>
    <source>
        <strain evidence="6 7">NBRC 16205</strain>
    </source>
</reference>
<gene>
    <name evidence="6" type="ORF">PSU4_08330</name>
</gene>
<keyword evidence="4" id="KW-0804">Transcription</keyword>
<dbReference type="InterPro" id="IPR047057">
    <property type="entry name" value="MerR_fam"/>
</dbReference>
<keyword evidence="7" id="KW-1185">Reference proteome</keyword>
<organism evidence="6 7">
    <name type="scientific">Pseudonocardia sulfidoxydans NBRC 16205</name>
    <dbReference type="NCBI Taxonomy" id="1223511"/>
    <lineage>
        <taxon>Bacteria</taxon>
        <taxon>Bacillati</taxon>
        <taxon>Actinomycetota</taxon>
        <taxon>Actinomycetes</taxon>
        <taxon>Pseudonocardiales</taxon>
        <taxon>Pseudonocardiaceae</taxon>
        <taxon>Pseudonocardia</taxon>
    </lineage>
</organism>
<evidence type="ECO:0000256" key="3">
    <source>
        <dbReference type="ARBA" id="ARBA00023159"/>
    </source>
</evidence>
<evidence type="ECO:0000256" key="2">
    <source>
        <dbReference type="ARBA" id="ARBA00023125"/>
    </source>
</evidence>
<dbReference type="SUPFAM" id="SSF46955">
    <property type="entry name" value="Putative DNA-binding domain"/>
    <property type="match status" value="1"/>
</dbReference>
<feature type="domain" description="HTH merR-type" evidence="5">
    <location>
        <begin position="1"/>
        <end position="61"/>
    </location>
</feature>
<proteinExistence type="predicted"/>
<dbReference type="InterPro" id="IPR012925">
    <property type="entry name" value="TipAS_dom"/>
</dbReference>
<dbReference type="EMBL" id="BJVJ01000005">
    <property type="protein sequence ID" value="GEL21879.1"/>
    <property type="molecule type" value="Genomic_DNA"/>
</dbReference>
<comment type="caution">
    <text evidence="6">The sequence shown here is derived from an EMBL/GenBank/DDBJ whole genome shotgun (WGS) entry which is preliminary data.</text>
</comment>
<accession>A0A511DAP0</accession>
<dbReference type="PROSITE" id="PS50937">
    <property type="entry name" value="HTH_MERR_2"/>
    <property type="match status" value="1"/>
</dbReference>
<evidence type="ECO:0000313" key="7">
    <source>
        <dbReference type="Proteomes" id="UP000321685"/>
    </source>
</evidence>
<sequence>MARVSSRTLRHYDHTGLLRPADTGHGGVRLYGRPELERLQHILLLRELGLGLPDIAAVLDGRTDETAALRRHHERLLSESRRLRRLAGTVARTIEEREGGEEMAAEDLFEGFGNDPYAAEARERWGDTAARSQREVAGWDTDRQKAVLAEGADVNARIAALMQAGTPVDDAAVQAAVADHHRWIRHFWEPNRESYIGLGELYVDDPRFTASIDETAPGLAVYLRDAMRVYAGRELD</sequence>
<dbReference type="Pfam" id="PF07739">
    <property type="entry name" value="TipAS"/>
    <property type="match status" value="1"/>
</dbReference>
<dbReference type="SMART" id="SM00422">
    <property type="entry name" value="HTH_MERR"/>
    <property type="match status" value="1"/>
</dbReference>
<dbReference type="Pfam" id="PF13411">
    <property type="entry name" value="MerR_1"/>
    <property type="match status" value="1"/>
</dbReference>
<dbReference type="InterPro" id="IPR000551">
    <property type="entry name" value="MerR-type_HTH_dom"/>
</dbReference>
<evidence type="ECO:0000256" key="4">
    <source>
        <dbReference type="ARBA" id="ARBA00023163"/>
    </source>
</evidence>
<dbReference type="Gene3D" id="1.10.1660.10">
    <property type="match status" value="1"/>
</dbReference>
<dbReference type="GO" id="GO:0003677">
    <property type="term" value="F:DNA binding"/>
    <property type="evidence" value="ECO:0007669"/>
    <property type="project" value="UniProtKB-KW"/>
</dbReference>
<keyword evidence="2" id="KW-0238">DNA-binding</keyword>
<dbReference type="Gene3D" id="1.10.490.50">
    <property type="entry name" value="Antibiotic binding domain of TipA-like multidrug resistance regulators"/>
    <property type="match status" value="1"/>
</dbReference>
<dbReference type="PANTHER" id="PTHR30204">
    <property type="entry name" value="REDOX-CYCLING DRUG-SENSING TRANSCRIPTIONAL ACTIVATOR SOXR"/>
    <property type="match status" value="1"/>
</dbReference>
<dbReference type="InterPro" id="IPR036244">
    <property type="entry name" value="TipA-like_antibiotic-bd"/>
</dbReference>
<keyword evidence="1" id="KW-0805">Transcription regulation</keyword>
<dbReference type="Proteomes" id="UP000321685">
    <property type="component" value="Unassembled WGS sequence"/>
</dbReference>
<dbReference type="PANTHER" id="PTHR30204:SF90">
    <property type="entry name" value="HTH-TYPE TRANSCRIPTIONAL ACTIVATOR MTA"/>
    <property type="match status" value="1"/>
</dbReference>
<evidence type="ECO:0000313" key="6">
    <source>
        <dbReference type="EMBL" id="GEL21879.1"/>
    </source>
</evidence>
<keyword evidence="3" id="KW-0010">Activator</keyword>
<dbReference type="SUPFAM" id="SSF89082">
    <property type="entry name" value="Antibiotic binding domain of TipA-like multidrug resistance regulators"/>
    <property type="match status" value="1"/>
</dbReference>
<protein>
    <submittedName>
        <fullName evidence="6">MerR family transcriptional regulator</fullName>
    </submittedName>
</protein>
<dbReference type="GO" id="GO:0003700">
    <property type="term" value="F:DNA-binding transcription factor activity"/>
    <property type="evidence" value="ECO:0007669"/>
    <property type="project" value="InterPro"/>
</dbReference>
<dbReference type="AlphaFoldDB" id="A0A511DAP0"/>
<evidence type="ECO:0000256" key="1">
    <source>
        <dbReference type="ARBA" id="ARBA00023015"/>
    </source>
</evidence>
<evidence type="ECO:0000259" key="5">
    <source>
        <dbReference type="PROSITE" id="PS50937"/>
    </source>
</evidence>
<name>A0A511DAP0_9PSEU</name>